<dbReference type="RefSeq" id="WP_014976674.1">
    <property type="nucleotide sequence ID" value="NC_018678.1"/>
</dbReference>
<keyword evidence="1" id="KW-0732">Signal</keyword>
<dbReference type="EMBL" id="CP003844">
    <property type="protein sequence ID" value="AFT74788.1"/>
    <property type="molecule type" value="Genomic_DNA"/>
</dbReference>
<name>A0AB32ZYT9_ALTME</name>
<evidence type="ECO:0000313" key="2">
    <source>
        <dbReference type="EMBL" id="AFT74788.1"/>
    </source>
</evidence>
<feature type="chain" id="PRO_5044263359" evidence="1">
    <location>
        <begin position="23"/>
        <end position="103"/>
    </location>
</feature>
<evidence type="ECO:0000313" key="3">
    <source>
        <dbReference type="Proteomes" id="UP000006296"/>
    </source>
</evidence>
<protein>
    <submittedName>
        <fullName evidence="2">Uncharacterized protein</fullName>
    </submittedName>
</protein>
<reference evidence="3" key="1">
    <citation type="journal article" date="2012" name="Sci. Rep.">
        <title>Genomes of surface isolates of Alteromonas macleodii: the life of a widespread marine opportunistic copiotroph.</title>
        <authorList>
            <person name="Lopez-Perez M."/>
            <person name="Gonzaga A."/>
            <person name="Martin-Cuadrado A.B."/>
            <person name="Onyshchenko O."/>
            <person name="Ghavidel A."/>
            <person name="Ghai R."/>
            <person name="Rodriguez-Valera F."/>
        </authorList>
    </citation>
    <scope>NUCLEOTIDE SEQUENCE [LARGE SCALE GENOMIC DNA]</scope>
    <source>
        <strain evidence="3">English Channel 673</strain>
    </source>
</reference>
<proteinExistence type="predicted"/>
<gene>
    <name evidence="2" type="ordered locus">AMEC673_10470</name>
</gene>
<evidence type="ECO:0000256" key="1">
    <source>
        <dbReference type="SAM" id="SignalP"/>
    </source>
</evidence>
<dbReference type="Gene3D" id="3.10.450.160">
    <property type="entry name" value="inner membrane protein cigr"/>
    <property type="match status" value="1"/>
</dbReference>
<accession>A0AB32ZYT9</accession>
<feature type="signal peptide" evidence="1">
    <location>
        <begin position="1"/>
        <end position="22"/>
    </location>
</feature>
<dbReference type="AlphaFoldDB" id="A0AB32ZYT9"/>
<dbReference type="Proteomes" id="UP000006296">
    <property type="component" value="Chromosome"/>
</dbReference>
<sequence length="103" mass="11411">MKVLPIIGITTVLAANSLPACANPNPHKDKSLPPGIEKKYERTGELPPGWEKKLAVGNRLDRDIYNHARIIVPLGEDGLVTVRIENKVVRLIQATREIVEILD</sequence>
<organism evidence="2 3">
    <name type="scientific">Alteromonas macleodii (strain English Channel 673)</name>
    <dbReference type="NCBI Taxonomy" id="1004788"/>
    <lineage>
        <taxon>Bacteria</taxon>
        <taxon>Pseudomonadati</taxon>
        <taxon>Pseudomonadota</taxon>
        <taxon>Gammaproteobacteria</taxon>
        <taxon>Alteromonadales</taxon>
        <taxon>Alteromonadaceae</taxon>
        <taxon>Alteromonas/Salinimonas group</taxon>
        <taxon>Alteromonas</taxon>
    </lineage>
</organism>
<dbReference type="KEGG" id="amg:AMEC673_10470"/>